<dbReference type="PROSITE" id="PS51184">
    <property type="entry name" value="JMJC"/>
    <property type="match status" value="1"/>
</dbReference>
<comment type="caution">
    <text evidence="3">The sequence shown here is derived from an EMBL/GenBank/DDBJ whole genome shotgun (WGS) entry which is preliminary data.</text>
</comment>
<dbReference type="SUPFAM" id="SSF51197">
    <property type="entry name" value="Clavaminate synthase-like"/>
    <property type="match status" value="1"/>
</dbReference>
<feature type="region of interest" description="Disordered" evidence="1">
    <location>
        <begin position="278"/>
        <end position="303"/>
    </location>
</feature>
<dbReference type="RefSeq" id="WP_106295985.1">
    <property type="nucleotide sequence ID" value="NZ_PVTI01000001.1"/>
</dbReference>
<evidence type="ECO:0000313" key="3">
    <source>
        <dbReference type="EMBL" id="PRY63679.1"/>
    </source>
</evidence>
<dbReference type="OrthoDB" id="9806359at2"/>
<organism evidence="3 4">
    <name type="scientific">Knoellia remsis</name>
    <dbReference type="NCBI Taxonomy" id="407159"/>
    <lineage>
        <taxon>Bacteria</taxon>
        <taxon>Bacillati</taxon>
        <taxon>Actinomycetota</taxon>
        <taxon>Actinomycetes</taxon>
        <taxon>Micrococcales</taxon>
        <taxon>Intrasporangiaceae</taxon>
        <taxon>Knoellia</taxon>
    </lineage>
</organism>
<protein>
    <recommendedName>
        <fullName evidence="2">JmjC domain-containing protein</fullName>
    </recommendedName>
</protein>
<reference evidence="3 4" key="1">
    <citation type="submission" date="2018-03" db="EMBL/GenBank/DDBJ databases">
        <title>Genomic Encyclopedia of Archaeal and Bacterial Type Strains, Phase II (KMG-II): from individual species to whole genera.</title>
        <authorList>
            <person name="Goeker M."/>
        </authorList>
    </citation>
    <scope>NUCLEOTIDE SEQUENCE [LARGE SCALE GENOMIC DNA]</scope>
    <source>
        <strain evidence="3 4">ATCC BAA-1496</strain>
    </source>
</reference>
<accession>A0A2T0V0G8</accession>
<dbReference type="AlphaFoldDB" id="A0A2T0V0G8"/>
<name>A0A2T0V0G8_9MICO</name>
<evidence type="ECO:0000259" key="2">
    <source>
        <dbReference type="PROSITE" id="PS51184"/>
    </source>
</evidence>
<dbReference type="Gene3D" id="2.60.120.650">
    <property type="entry name" value="Cupin"/>
    <property type="match status" value="1"/>
</dbReference>
<gene>
    <name evidence="3" type="ORF">BCF74_10177</name>
</gene>
<proteinExistence type="predicted"/>
<evidence type="ECO:0000313" key="4">
    <source>
        <dbReference type="Proteomes" id="UP000237822"/>
    </source>
</evidence>
<dbReference type="EMBL" id="PVTI01000001">
    <property type="protein sequence ID" value="PRY63679.1"/>
    <property type="molecule type" value="Genomic_DNA"/>
</dbReference>
<dbReference type="InterPro" id="IPR003347">
    <property type="entry name" value="JmjC_dom"/>
</dbReference>
<evidence type="ECO:0000256" key="1">
    <source>
        <dbReference type="SAM" id="MobiDB-lite"/>
    </source>
</evidence>
<feature type="domain" description="JmjC" evidence="2">
    <location>
        <begin position="88"/>
        <end position="244"/>
    </location>
</feature>
<dbReference type="Proteomes" id="UP000237822">
    <property type="component" value="Unassembled WGS sequence"/>
</dbReference>
<sequence>MRTSWTYEDIGRWESGGPHVARHRLHEDPVFDTDGLAALLDRIPRDIVHPYTMGTDVTRTDEWQRGRTTDVPGAELLETVARGRLWLNVVGVGDADPTLGRLTRGLYEEISELVPGFAPTSVKTTLLISSPTAQVYYHADNQPNALWHLRGSKRVHVYPRGSRFIEARQLEAIVAGRSDEQLPYDPAFEEHAWSAVLEPGQVAWWPQNSPHRVANLEGLNVSLSTEHRTPASTRRERIDAGNHLVRQRLGLARVAEHDSPVLDHGKAIAARVDGRIARGRQLPGPRPTFVVDPSQPTGVRELA</sequence>
<keyword evidence="4" id="KW-1185">Reference proteome</keyword>